<dbReference type="InterPro" id="IPR006179">
    <property type="entry name" value="5_nucleotidase/apyrase"/>
</dbReference>
<dbReference type="Gene3D" id="3.90.780.10">
    <property type="entry name" value="5'-Nucleotidase, C-terminal domain"/>
    <property type="match status" value="1"/>
</dbReference>
<keyword evidence="1" id="KW-0732">Signal</keyword>
<dbReference type="Pfam" id="PF00149">
    <property type="entry name" value="Metallophos"/>
    <property type="match status" value="1"/>
</dbReference>
<protein>
    <submittedName>
        <fullName evidence="5">5'-nucleotidase C-terminal domain-containing protein</fullName>
    </submittedName>
</protein>
<dbReference type="PRINTS" id="PR01607">
    <property type="entry name" value="APYRASEFAMLY"/>
</dbReference>
<keyword evidence="6" id="KW-1185">Reference proteome</keyword>
<comment type="similarity">
    <text evidence="2">Belongs to the 5'-nucleotidase family.</text>
</comment>
<gene>
    <name evidence="5" type="ORF">JFL75_15615</name>
</gene>
<feature type="domain" description="5'-Nucleotidase C-terminal" evidence="4">
    <location>
        <begin position="326"/>
        <end position="483"/>
    </location>
</feature>
<keyword evidence="2" id="KW-0378">Hydrolase</keyword>
<dbReference type="Proteomes" id="UP000595917">
    <property type="component" value="Chromosome"/>
</dbReference>
<dbReference type="GO" id="GO:0000166">
    <property type="term" value="F:nucleotide binding"/>
    <property type="evidence" value="ECO:0007669"/>
    <property type="project" value="UniProtKB-KW"/>
</dbReference>
<dbReference type="GO" id="GO:0016787">
    <property type="term" value="F:hydrolase activity"/>
    <property type="evidence" value="ECO:0007669"/>
    <property type="project" value="UniProtKB-KW"/>
</dbReference>
<dbReference type="PROSITE" id="PS51257">
    <property type="entry name" value="PROKAR_LIPOPROTEIN"/>
    <property type="match status" value="1"/>
</dbReference>
<accession>A0A7T8B9I0</accession>
<dbReference type="GO" id="GO:0009166">
    <property type="term" value="P:nucleotide catabolic process"/>
    <property type="evidence" value="ECO:0007669"/>
    <property type="project" value="InterPro"/>
</dbReference>
<dbReference type="PANTHER" id="PTHR11575:SF24">
    <property type="entry name" value="5'-NUCLEOTIDASE"/>
    <property type="match status" value="1"/>
</dbReference>
<feature type="domain" description="Calcineurin-like phosphoesterase" evidence="3">
    <location>
        <begin position="42"/>
        <end position="250"/>
    </location>
</feature>
<keyword evidence="2" id="KW-0547">Nucleotide-binding</keyword>
<proteinExistence type="inferred from homology"/>
<dbReference type="Gene3D" id="3.60.21.10">
    <property type="match status" value="1"/>
</dbReference>
<dbReference type="InterPro" id="IPR036907">
    <property type="entry name" value="5'-Nucleotdase_C_sf"/>
</dbReference>
<evidence type="ECO:0000256" key="1">
    <source>
        <dbReference type="ARBA" id="ARBA00022729"/>
    </source>
</evidence>
<dbReference type="GO" id="GO:0030288">
    <property type="term" value="C:outer membrane-bounded periplasmic space"/>
    <property type="evidence" value="ECO:0007669"/>
    <property type="project" value="TreeGrafter"/>
</dbReference>
<dbReference type="RefSeq" id="WP_215625652.1">
    <property type="nucleotide sequence ID" value="NZ_CP067089.2"/>
</dbReference>
<evidence type="ECO:0000256" key="2">
    <source>
        <dbReference type="RuleBase" id="RU362119"/>
    </source>
</evidence>
<reference evidence="5" key="1">
    <citation type="submission" date="2021-01" db="EMBL/GenBank/DDBJ databases">
        <title>Description of Breznakiella homolactica.</title>
        <authorList>
            <person name="Song Y."/>
            <person name="Brune A."/>
        </authorList>
    </citation>
    <scope>NUCLEOTIDE SEQUENCE</scope>
    <source>
        <strain evidence="5">RmG30</strain>
    </source>
</reference>
<dbReference type="EMBL" id="CP067089">
    <property type="protein sequence ID" value="QQO08346.1"/>
    <property type="molecule type" value="Genomic_DNA"/>
</dbReference>
<name>A0A7T8B9I0_9SPIR</name>
<dbReference type="SUPFAM" id="SSF56300">
    <property type="entry name" value="Metallo-dependent phosphatases"/>
    <property type="match status" value="1"/>
</dbReference>
<dbReference type="Pfam" id="PF02872">
    <property type="entry name" value="5_nucleotid_C"/>
    <property type="match status" value="1"/>
</dbReference>
<evidence type="ECO:0000313" key="5">
    <source>
        <dbReference type="EMBL" id="QQO08346.1"/>
    </source>
</evidence>
<sequence>MKRIKWLAPIAMVFLTLALVLGCSGSPKPVERDPGKIYELVLLHTNDHHGTVLPNGGLGGLAERATFIKSVRAENPQVLLVDVGDINTGSALSNMFSAEPDIKAYNMMGYDASIFGNHEFDGTQEKLDNQISMAEFPFICSNIKTKNGKYLGGTPYLVKNYDGIRVGLFGITTLRTQIIASPSKDLTFINELDAAREMVDILRNKEKVDIVIGLTHIGDVKEDASHVTSLEMAAAVPGIDIILDGHSHSYFDAPKVVGSTYVVSANEWGKFVGEGKLSVVDGKLMNFDWKPVAINSKDNVVYKPDAAVSALLAPYIIKAEESLKEVIGQAAETFEFGDRLSRKKEIALGDMICDANVWYFRNVYNQHIDFAFHNGGNIRAELPKGPITQENILTILPFENYLFIVSMKGSDIIELFSFIATIPQGAGGWPQMSKDVRYTIDYTSGTGQLRDLTINGAPVDPNKTYRFCTNDYLLSGGDGYTALLKAEDPFNTSLLLSYVVIEYIRAEGGTITPSTDGRIKIIGGMDL</sequence>
<evidence type="ECO:0000259" key="4">
    <source>
        <dbReference type="Pfam" id="PF02872"/>
    </source>
</evidence>
<dbReference type="InterPro" id="IPR029052">
    <property type="entry name" value="Metallo-depent_PP-like"/>
</dbReference>
<dbReference type="SUPFAM" id="SSF55816">
    <property type="entry name" value="5'-nucleotidase (syn. UDP-sugar hydrolase), C-terminal domain"/>
    <property type="match status" value="1"/>
</dbReference>
<dbReference type="KEGG" id="bhc:JFL75_15615"/>
<dbReference type="AlphaFoldDB" id="A0A7T8B9I0"/>
<dbReference type="CDD" id="cd00845">
    <property type="entry name" value="MPP_UshA_N_like"/>
    <property type="match status" value="1"/>
</dbReference>
<evidence type="ECO:0000313" key="6">
    <source>
        <dbReference type="Proteomes" id="UP000595917"/>
    </source>
</evidence>
<dbReference type="InterPro" id="IPR008334">
    <property type="entry name" value="5'-Nucleotdase_C"/>
</dbReference>
<dbReference type="InterPro" id="IPR004843">
    <property type="entry name" value="Calcineurin-like_PHP"/>
</dbReference>
<dbReference type="PANTHER" id="PTHR11575">
    <property type="entry name" value="5'-NUCLEOTIDASE-RELATED"/>
    <property type="match status" value="1"/>
</dbReference>
<organism evidence="5 6">
    <name type="scientific">Breznakiella homolactica</name>
    <dbReference type="NCBI Taxonomy" id="2798577"/>
    <lineage>
        <taxon>Bacteria</taxon>
        <taxon>Pseudomonadati</taxon>
        <taxon>Spirochaetota</taxon>
        <taxon>Spirochaetia</taxon>
        <taxon>Spirochaetales</taxon>
        <taxon>Breznakiellaceae</taxon>
        <taxon>Breznakiella</taxon>
    </lineage>
</organism>
<evidence type="ECO:0000259" key="3">
    <source>
        <dbReference type="Pfam" id="PF00149"/>
    </source>
</evidence>